<proteinExistence type="predicted"/>
<name>A0A561SHK7_9PSEU</name>
<accession>A0A561SHK7</accession>
<organism evidence="1 2">
    <name type="scientific">Pseudonocardia hierapolitana</name>
    <dbReference type="NCBI Taxonomy" id="1128676"/>
    <lineage>
        <taxon>Bacteria</taxon>
        <taxon>Bacillati</taxon>
        <taxon>Actinomycetota</taxon>
        <taxon>Actinomycetes</taxon>
        <taxon>Pseudonocardiales</taxon>
        <taxon>Pseudonocardiaceae</taxon>
        <taxon>Pseudonocardia</taxon>
    </lineage>
</organism>
<dbReference type="InterPro" id="IPR011852">
    <property type="entry name" value="TRAP_TAXI"/>
</dbReference>
<dbReference type="AlphaFoldDB" id="A0A561SHK7"/>
<keyword evidence="2" id="KW-1185">Reference proteome</keyword>
<evidence type="ECO:0000313" key="2">
    <source>
        <dbReference type="Proteomes" id="UP000321261"/>
    </source>
</evidence>
<protein>
    <recommendedName>
        <fullName evidence="3">TRAP transporter TAXI family solute receptor</fullName>
    </recommendedName>
</protein>
<comment type="caution">
    <text evidence="1">The sequence shown here is derived from an EMBL/GenBank/DDBJ whole genome shotgun (WGS) entry which is preliminary data.</text>
</comment>
<dbReference type="RefSeq" id="WP_147253736.1">
    <property type="nucleotide sequence ID" value="NZ_VIWU01000001.1"/>
</dbReference>
<dbReference type="OrthoDB" id="5582316at2"/>
<dbReference type="PANTHER" id="PTHR42941">
    <property type="entry name" value="SLL1037 PROTEIN"/>
    <property type="match status" value="1"/>
</dbReference>
<dbReference type="PROSITE" id="PS51318">
    <property type="entry name" value="TAT"/>
    <property type="match status" value="1"/>
</dbReference>
<dbReference type="PANTHER" id="PTHR42941:SF1">
    <property type="entry name" value="SLL1037 PROTEIN"/>
    <property type="match status" value="1"/>
</dbReference>
<reference evidence="1 2" key="1">
    <citation type="submission" date="2019-06" db="EMBL/GenBank/DDBJ databases">
        <title>Sequencing the genomes of 1000 actinobacteria strains.</title>
        <authorList>
            <person name="Klenk H.-P."/>
        </authorList>
    </citation>
    <scope>NUCLEOTIDE SEQUENCE [LARGE SCALE GENOMIC DNA]</scope>
    <source>
        <strain evidence="1 2">DSM 45671</strain>
    </source>
</reference>
<gene>
    <name evidence="1" type="ORF">FHX44_11228</name>
</gene>
<sequence length="320" mass="33444">MVDRRTVLRGLLSGAAALGLLGVPGCASRFAGVRLTLATGGTQGVYYNLGNALADAWQAQLDLDARPAVLSTAGSVDNLERLASRTADVVFSQVDTAADQLARTAENDPRSPRTLARIYDDVVHVVVPASAPATSLADLRGARVSVGAPDSGVRVIAERLLTAAGLSPATDFQALQLGINESVEAMASGAIDAFFWVGGLPTRGVTTLSEALPIRLLNLEDLITPVRATYPVYAAGTVPAQTYGIPDPISTLLVRNFLVVRTEMPDDVANALVESLFAAQEQLAAVSPAALTIDLRAAIGTQPVPLHPGAERFFRGEKDP</sequence>
<dbReference type="Pfam" id="PF16868">
    <property type="entry name" value="NMT1_3"/>
    <property type="match status" value="1"/>
</dbReference>
<dbReference type="NCBIfam" id="TIGR02122">
    <property type="entry name" value="TRAP_TAXI"/>
    <property type="match status" value="1"/>
</dbReference>
<dbReference type="Gene3D" id="3.40.190.10">
    <property type="entry name" value="Periplasmic binding protein-like II"/>
    <property type="match status" value="2"/>
</dbReference>
<dbReference type="Proteomes" id="UP000321261">
    <property type="component" value="Unassembled WGS sequence"/>
</dbReference>
<dbReference type="InterPro" id="IPR006311">
    <property type="entry name" value="TAT_signal"/>
</dbReference>
<evidence type="ECO:0000313" key="1">
    <source>
        <dbReference type="EMBL" id="TWF74348.1"/>
    </source>
</evidence>
<dbReference type="SUPFAM" id="SSF53850">
    <property type="entry name" value="Periplasmic binding protein-like II"/>
    <property type="match status" value="1"/>
</dbReference>
<evidence type="ECO:0008006" key="3">
    <source>
        <dbReference type="Google" id="ProtNLM"/>
    </source>
</evidence>
<dbReference type="EMBL" id="VIWU01000001">
    <property type="protein sequence ID" value="TWF74348.1"/>
    <property type="molecule type" value="Genomic_DNA"/>
</dbReference>